<dbReference type="Proteomes" id="UP000775213">
    <property type="component" value="Unassembled WGS sequence"/>
</dbReference>
<evidence type="ECO:0000256" key="1">
    <source>
        <dbReference type="ARBA" id="ARBA00022801"/>
    </source>
</evidence>
<organism evidence="3 4">
    <name type="scientific">Dendrobium chrysotoxum</name>
    <name type="common">Orchid</name>
    <dbReference type="NCBI Taxonomy" id="161865"/>
    <lineage>
        <taxon>Eukaryota</taxon>
        <taxon>Viridiplantae</taxon>
        <taxon>Streptophyta</taxon>
        <taxon>Embryophyta</taxon>
        <taxon>Tracheophyta</taxon>
        <taxon>Spermatophyta</taxon>
        <taxon>Magnoliopsida</taxon>
        <taxon>Liliopsida</taxon>
        <taxon>Asparagales</taxon>
        <taxon>Orchidaceae</taxon>
        <taxon>Epidendroideae</taxon>
        <taxon>Malaxideae</taxon>
        <taxon>Dendrobiinae</taxon>
        <taxon>Dendrobium</taxon>
    </lineage>
</organism>
<evidence type="ECO:0000313" key="4">
    <source>
        <dbReference type="Proteomes" id="UP000775213"/>
    </source>
</evidence>
<dbReference type="SUPFAM" id="SSF53474">
    <property type="entry name" value="alpha/beta-Hydrolases"/>
    <property type="match status" value="2"/>
</dbReference>
<dbReference type="Pfam" id="PF12697">
    <property type="entry name" value="Abhydrolase_6"/>
    <property type="match status" value="2"/>
</dbReference>
<dbReference type="AlphaFoldDB" id="A0AAV7GWA1"/>
<dbReference type="GO" id="GO:0080030">
    <property type="term" value="F:methyl indole-3-acetate esterase activity"/>
    <property type="evidence" value="ECO:0007669"/>
    <property type="project" value="TreeGrafter"/>
</dbReference>
<dbReference type="FunFam" id="3.40.50.1820:FF:000051">
    <property type="entry name" value="(S)-hydroxynitrile lyase"/>
    <property type="match status" value="2"/>
</dbReference>
<dbReference type="EMBL" id="JAGFBR010000010">
    <property type="protein sequence ID" value="KAH0459872.1"/>
    <property type="molecule type" value="Genomic_DNA"/>
</dbReference>
<feature type="domain" description="AB hydrolase-1" evidence="2">
    <location>
        <begin position="24"/>
        <end position="266"/>
    </location>
</feature>
<dbReference type="GO" id="GO:0009694">
    <property type="term" value="P:jasmonic acid metabolic process"/>
    <property type="evidence" value="ECO:0007669"/>
    <property type="project" value="TreeGrafter"/>
</dbReference>
<dbReference type="InterPro" id="IPR029058">
    <property type="entry name" value="AB_hydrolase_fold"/>
</dbReference>
<dbReference type="Gene3D" id="3.40.50.1820">
    <property type="entry name" value="alpha/beta hydrolase"/>
    <property type="match status" value="2"/>
</dbReference>
<gene>
    <name evidence="3" type="ORF">IEQ34_010535</name>
</gene>
<evidence type="ECO:0000259" key="2">
    <source>
        <dbReference type="Pfam" id="PF12697"/>
    </source>
</evidence>
<dbReference type="GO" id="GO:0080032">
    <property type="term" value="F:methyl jasmonate esterase activity"/>
    <property type="evidence" value="ECO:0007669"/>
    <property type="project" value="TreeGrafter"/>
</dbReference>
<dbReference type="InterPro" id="IPR000073">
    <property type="entry name" value="AB_hydrolase_1"/>
</dbReference>
<keyword evidence="4" id="KW-1185">Reference proteome</keyword>
<dbReference type="PANTHER" id="PTHR10992:SF1083">
    <property type="entry name" value="METHYLESTERASE 1"/>
    <property type="match status" value="1"/>
</dbReference>
<protein>
    <recommendedName>
        <fullName evidence="2">AB hydrolase-1 domain-containing protein</fullName>
    </recommendedName>
</protein>
<keyword evidence="1" id="KW-0378">Hydrolase</keyword>
<sequence length="559" mass="62616">MSQQQIRAQKERKIEMSRSQSMRIILVHGSCHGAWCWYKVVAILRNQGYEVTAIDLAACGADPRRLPEDVTNFDDYSQPLIELISKVPDDEKIILVGHMFGGISLALAMDKFPEKIAVAVFVSAMMPDTNHPPSYIFDQHYERSSEIYKDVEFKEVIIPGSTNALQITCLDPKFLATSLYQNCTFEDVTLASMMMRPTSLFHEELSKKPAFSKEGYGSVDKIYIICGDDASISADFQRWMIQNNPVKEVMEINEADGMAMLSKPKELCQCITGIVDNSNKKAVPNETLALCPTVCLLQNPSEKKGRMGDQKPMRIILVHGSSHGAWCWYKVMAGLLSKGYSVKAIDLAASGADSRKIPEDVSTFDDYNSPLMEFMSTIPDGEKIILVGHSFGGLNLAFAMDAFPEKIAAAVFLTAFLPDTTHQPSYFIDLQLQQLLDRKIELEINPVVVPGRSEPLITICFDSKFLATYLYQNSSFEDLTLASTMMRPASTFSEDLKKSSLFTKEGFGSVDKMYIVCNEDALINKDYQRWMIQNNGTVKEIIEIEGADHMPMFSKPNEL</sequence>
<accession>A0AAV7GWA1</accession>
<comment type="caution">
    <text evidence="3">The sequence shown here is derived from an EMBL/GenBank/DDBJ whole genome shotgun (WGS) entry which is preliminary data.</text>
</comment>
<reference evidence="3 4" key="1">
    <citation type="journal article" date="2021" name="Hortic Res">
        <title>Chromosome-scale assembly of the Dendrobium chrysotoxum genome enhances the understanding of orchid evolution.</title>
        <authorList>
            <person name="Zhang Y."/>
            <person name="Zhang G.Q."/>
            <person name="Zhang D."/>
            <person name="Liu X.D."/>
            <person name="Xu X.Y."/>
            <person name="Sun W.H."/>
            <person name="Yu X."/>
            <person name="Zhu X."/>
            <person name="Wang Z.W."/>
            <person name="Zhao X."/>
            <person name="Zhong W.Y."/>
            <person name="Chen H."/>
            <person name="Yin W.L."/>
            <person name="Huang T."/>
            <person name="Niu S.C."/>
            <person name="Liu Z.J."/>
        </authorList>
    </citation>
    <scope>NUCLEOTIDE SEQUENCE [LARGE SCALE GENOMIC DNA]</scope>
    <source>
        <strain evidence="3">Lindl</strain>
    </source>
</reference>
<evidence type="ECO:0000313" key="3">
    <source>
        <dbReference type="EMBL" id="KAH0459872.1"/>
    </source>
</evidence>
<dbReference type="GO" id="GO:0009696">
    <property type="term" value="P:salicylic acid metabolic process"/>
    <property type="evidence" value="ECO:0007669"/>
    <property type="project" value="TreeGrafter"/>
</dbReference>
<dbReference type="PANTHER" id="PTHR10992">
    <property type="entry name" value="METHYLESTERASE FAMILY MEMBER"/>
    <property type="match status" value="1"/>
</dbReference>
<name>A0AAV7GWA1_DENCH</name>
<proteinExistence type="predicted"/>
<dbReference type="InterPro" id="IPR045889">
    <property type="entry name" value="MES/HNL"/>
</dbReference>
<feature type="domain" description="AB hydrolase-1" evidence="2">
    <location>
        <begin position="315"/>
        <end position="558"/>
    </location>
</feature>
<dbReference type="GO" id="GO:0080031">
    <property type="term" value="F:methyl salicylate esterase activity"/>
    <property type="evidence" value="ECO:0007669"/>
    <property type="project" value="TreeGrafter"/>
</dbReference>